<accession>A0ABN8MKM9</accession>
<evidence type="ECO:0000256" key="7">
    <source>
        <dbReference type="SAM" id="SignalP"/>
    </source>
</evidence>
<comment type="caution">
    <text evidence="6">Lacks conserved residue(s) required for the propagation of feature annotation.</text>
</comment>
<keyword evidence="7" id="KW-0732">Signal</keyword>
<reference evidence="9 10" key="1">
    <citation type="submission" date="2022-05" db="EMBL/GenBank/DDBJ databases">
        <authorList>
            <consortium name="Genoscope - CEA"/>
            <person name="William W."/>
        </authorList>
    </citation>
    <scope>NUCLEOTIDE SEQUENCE [LARGE SCALE GENOMIC DNA]</scope>
</reference>
<dbReference type="PROSITE" id="PS51092">
    <property type="entry name" value="FN2_2"/>
    <property type="match status" value="2"/>
</dbReference>
<dbReference type="InterPro" id="IPR000562">
    <property type="entry name" value="FN_type2_dom"/>
</dbReference>
<dbReference type="SMART" id="SM00059">
    <property type="entry name" value="FN2"/>
    <property type="match status" value="2"/>
</dbReference>
<dbReference type="InterPro" id="IPR013806">
    <property type="entry name" value="Kringle-like"/>
</dbReference>
<gene>
    <name evidence="9" type="ORF">PEVE_00034459</name>
</gene>
<comment type="subcellular location">
    <subcellularLocation>
        <location evidence="1">Secreted</location>
    </subcellularLocation>
</comment>
<comment type="similarity">
    <text evidence="2">Belongs to the seminal plasma protein family.</text>
</comment>
<dbReference type="InterPro" id="IPR036943">
    <property type="entry name" value="FN_type2_sf"/>
</dbReference>
<evidence type="ECO:0000256" key="1">
    <source>
        <dbReference type="ARBA" id="ARBA00004613"/>
    </source>
</evidence>
<feature type="chain" id="PRO_5046805255" description="Fibronectin type-II domain-containing protein" evidence="7">
    <location>
        <begin position="21"/>
        <end position="143"/>
    </location>
</feature>
<evidence type="ECO:0000313" key="9">
    <source>
        <dbReference type="EMBL" id="CAH3028582.1"/>
    </source>
</evidence>
<dbReference type="PANTHER" id="PTHR22918">
    <property type="entry name" value="SEMINAL PLASMA PROTEIN"/>
    <property type="match status" value="1"/>
</dbReference>
<evidence type="ECO:0000256" key="5">
    <source>
        <dbReference type="ARBA" id="ARBA00023157"/>
    </source>
</evidence>
<organism evidence="9 10">
    <name type="scientific">Porites evermanni</name>
    <dbReference type="NCBI Taxonomy" id="104178"/>
    <lineage>
        <taxon>Eukaryota</taxon>
        <taxon>Metazoa</taxon>
        <taxon>Cnidaria</taxon>
        <taxon>Anthozoa</taxon>
        <taxon>Hexacorallia</taxon>
        <taxon>Scleractinia</taxon>
        <taxon>Fungiina</taxon>
        <taxon>Poritidae</taxon>
        <taxon>Porites</taxon>
    </lineage>
</organism>
<comment type="caution">
    <text evidence="9">The sequence shown here is derived from an EMBL/GenBank/DDBJ whole genome shotgun (WGS) entry which is preliminary data.</text>
</comment>
<keyword evidence="3" id="KW-0964">Secreted</keyword>
<dbReference type="InterPro" id="IPR051666">
    <property type="entry name" value="SP_Capacitation_Regulator"/>
</dbReference>
<feature type="domain" description="Fibronectin type-II" evidence="8">
    <location>
        <begin position="101"/>
        <end position="143"/>
    </location>
</feature>
<evidence type="ECO:0000256" key="4">
    <source>
        <dbReference type="ARBA" id="ARBA00022737"/>
    </source>
</evidence>
<evidence type="ECO:0000256" key="6">
    <source>
        <dbReference type="PROSITE-ProRule" id="PRU00479"/>
    </source>
</evidence>
<dbReference type="SUPFAM" id="SSF57440">
    <property type="entry name" value="Kringle-like"/>
    <property type="match status" value="2"/>
</dbReference>
<feature type="domain" description="Fibronectin type-II" evidence="8">
    <location>
        <begin position="42"/>
        <end position="86"/>
    </location>
</feature>
<evidence type="ECO:0000259" key="8">
    <source>
        <dbReference type="PROSITE" id="PS51092"/>
    </source>
</evidence>
<protein>
    <recommendedName>
        <fullName evidence="8">Fibronectin type-II domain-containing protein</fullName>
    </recommendedName>
</protein>
<dbReference type="PANTHER" id="PTHR22918:SF1">
    <property type="entry name" value="FIBRONECTIN TYPE-II DOMAIN-CONTAINING PROTEIN"/>
    <property type="match status" value="1"/>
</dbReference>
<dbReference type="Proteomes" id="UP001159427">
    <property type="component" value="Unassembled WGS sequence"/>
</dbReference>
<dbReference type="EMBL" id="CALNXI010000522">
    <property type="protein sequence ID" value="CAH3028582.1"/>
    <property type="molecule type" value="Genomic_DNA"/>
</dbReference>
<feature type="signal peptide" evidence="7">
    <location>
        <begin position="1"/>
        <end position="20"/>
    </location>
</feature>
<dbReference type="Gene3D" id="2.10.10.10">
    <property type="entry name" value="Fibronectin, type II, collagen-binding"/>
    <property type="match status" value="2"/>
</dbReference>
<name>A0ABN8MKM9_9CNID</name>
<keyword evidence="5" id="KW-1015">Disulfide bond</keyword>
<proteinExistence type="inferred from homology"/>
<sequence length="143" mass="16520">MANPWIVIYIFVILLRHVFQGETREVSLTTAMTPTVCTLKTTSGECCSIPFTYRGVTYKSCTNVNHHRLWCSLDSQYKGNWGNCMSTATTMPPIVCSQRTINGQCCSIPFIYKNVTYNSCTFVDHQRLWCSLDSHYKDRWEYC</sequence>
<evidence type="ECO:0000313" key="10">
    <source>
        <dbReference type="Proteomes" id="UP001159427"/>
    </source>
</evidence>
<keyword evidence="4" id="KW-0677">Repeat</keyword>
<evidence type="ECO:0000256" key="2">
    <source>
        <dbReference type="ARBA" id="ARBA00010011"/>
    </source>
</evidence>
<evidence type="ECO:0000256" key="3">
    <source>
        <dbReference type="ARBA" id="ARBA00022525"/>
    </source>
</evidence>
<feature type="non-terminal residue" evidence="9">
    <location>
        <position position="143"/>
    </location>
</feature>
<dbReference type="Pfam" id="PF00040">
    <property type="entry name" value="fn2"/>
    <property type="match status" value="2"/>
</dbReference>
<keyword evidence="10" id="KW-1185">Reference proteome</keyword>